<keyword evidence="2" id="KW-1185">Reference proteome</keyword>
<proteinExistence type="predicted"/>
<dbReference type="EMBL" id="JANRMS010000719">
    <property type="protein sequence ID" value="KAJ3535324.1"/>
    <property type="molecule type" value="Genomic_DNA"/>
</dbReference>
<sequence>MQPTSCLPSALGVDQLPIPPRTHTMESPRNDADLATPEPAVTTPQSQNKRRKPRKGATSCWYCKKRKVKCTFDRLSETVCIACRRRGTPCVGQDQPEQALAAHDETSSHALLDRMQRVESLLVQLLEASQNTGRDYTSSANEFTTQGRSDNFTPTGEYRPHDSIEPPEEADVHVAQSTSVGYATDNGGQLAEDLNKAFPSREYIRIFCKKDGLGIFYYHQMLVISNDGSDDEASSLINELVKIPDPATTPPAVVAKQMIILALFLQYFRTQHAHNLEEDPDIVMDRLVDTATRLVTSNEKLVGCVEGLESMILEVVFQTNTGNLRGAWIACRKALAVAQLLRIDHRNAPPVKTFAAGTTTNTASLWFRMVCMDSFLSLMLGLPHSGQEVEIENDLSDETPSYKLKRAHALIARRIGDRNRRNPGIQDTNFTRSLDRELLNAARSLPDSYWLPPNFSVLRPNTPEAVSETARVCNHLHHYNLVHLLHLSYALRQDEQCGDYMYAKITCVNACREILRCFIALRDFHQDTINSYCRTTEIITSLAAMTIMLTHIDGHKLEFDDWHSHQRLVDRAMVEQLQGALENAGNQPKDDLTRTSAQQLHYLLDVESRSACGFGPSAQDTLHSLEGSSGEHQLSTPYYGIIKLGCKGTNDYPAVASKLQPISTKIANLVQGEDRDFSASGFGQVLSENPQAAAYIPVPDTQMTQVPQLDLTRLEGETGLDPLQYTHLGMAASLNDWTLQDTHVTFGTDISGRNLPLSDEELDLLLPGENEGYKVLEPPPGYEPVRAPAHKLTATPAAQTGFMMQDPEQVRLSGKPMPAEIPGVGDLQFFKAEDMAYFGKLTDGSDENALTVEELKERKIMRLLLKIKNGTPPMRKTALRQITDNARQFGAGPLFDQILPLLMEKTLEDQERHLLVKVIDRILYKLDDLVRPYVHKILVVIEPLLIDQDYYARVEGREIISNLSKAAGLATMISTMRPDIDHVDEYVRNTTARAFAVVASALGIPALLPFLRAVCRSKKSWQARHTGVKIVQQIPILMGCAVLPHLKGLVECIGPNLNDEQTKVRTVTSLAIAALAEASNPYGIESFDDILNPLWTGARKQRGKGLAGFLKAVGYIIPLMDEEYANYYTSQIMEILLREFSSPDEEMKKVVLKVVSQCAGTDGVTAGYLKEHVLDEFFKSFWVRRMALDKRNYRQVVETTVDIGQKVGVSEIVERIVNNLKDESEAYRKMTVETIEKIVASLGAADIGERLEERLVDGILHAFQEQSVEDIVMLNGFGSVVNALGTRCKPYLPQIVSTILWRLNNKSATVRQQAADLISRIAMVMKQCGEDALMGKLGIVLYEYLGEEYPEVLGSILGALRSIVTVVGIAQMQPPIKDLLPRLTPILRNRHEKVQENTIDLVGRIADRGPESVNAREWMRICFELLDMLKAHKKGIRRAANNTFGFIAKAIGPQDVLATLLNNLRVQERQSRVNTAVAIGIVAETCAPFTVLPALMNEYRVPELNVQNGVLKSLSFLFEYIGEMAKDYVYAVTPLLEDALIDRDQVHRQTAASVVKHIALGVVGLGCEDAMVHLLNLLYPNLFETSPHVIDRIVEAIEAIRMAVGPGLVLNYVWAGLFHPARKVRTPYWRLYNDAYVQGADAMVPYYPNLDEDKVDRPELAIVL</sequence>
<reference evidence="1" key="1">
    <citation type="submission" date="2022-08" db="EMBL/GenBank/DDBJ databases">
        <title>Genome Sequence of Fusarium decemcellulare.</title>
        <authorList>
            <person name="Buettner E."/>
        </authorList>
    </citation>
    <scope>NUCLEOTIDE SEQUENCE</scope>
    <source>
        <strain evidence="1">Babe19</strain>
    </source>
</reference>
<accession>A0ACC1SAC4</accession>
<gene>
    <name evidence="1" type="ORF">NM208_g7177</name>
</gene>
<comment type="caution">
    <text evidence="1">The sequence shown here is derived from an EMBL/GenBank/DDBJ whole genome shotgun (WGS) entry which is preliminary data.</text>
</comment>
<evidence type="ECO:0000313" key="2">
    <source>
        <dbReference type="Proteomes" id="UP001148629"/>
    </source>
</evidence>
<evidence type="ECO:0000313" key="1">
    <source>
        <dbReference type="EMBL" id="KAJ3535324.1"/>
    </source>
</evidence>
<protein>
    <submittedName>
        <fullName evidence="1">Uncharacterized protein</fullName>
    </submittedName>
</protein>
<name>A0ACC1SAC4_9HYPO</name>
<organism evidence="1 2">
    <name type="scientific">Fusarium decemcellulare</name>
    <dbReference type="NCBI Taxonomy" id="57161"/>
    <lineage>
        <taxon>Eukaryota</taxon>
        <taxon>Fungi</taxon>
        <taxon>Dikarya</taxon>
        <taxon>Ascomycota</taxon>
        <taxon>Pezizomycotina</taxon>
        <taxon>Sordariomycetes</taxon>
        <taxon>Hypocreomycetidae</taxon>
        <taxon>Hypocreales</taxon>
        <taxon>Nectriaceae</taxon>
        <taxon>Fusarium</taxon>
        <taxon>Fusarium decemcellulare species complex</taxon>
    </lineage>
</organism>
<dbReference type="Proteomes" id="UP001148629">
    <property type="component" value="Unassembled WGS sequence"/>
</dbReference>